<gene>
    <name evidence="2" type="ORF">SASPL_109057</name>
</gene>
<evidence type="ECO:0008006" key="4">
    <source>
        <dbReference type="Google" id="ProtNLM"/>
    </source>
</evidence>
<sequence>MIVFLGYMADFRGSKANMHSSSGGRGTSGGLRPQQPKSERTRRIWTDREEGVLLATLKELVAQGWKSDNRFCAGYLVRLEEALRCEFSTTDLKVNPDIISKVSAWKKSYYSLQQILNLSGVGFNLNEDHKIDCDDQQWTDIVKEDKIAVLVGPVTDDIRVHDIPAMKVENSVAS</sequence>
<name>A0A8X9A5Y9_SALSN</name>
<reference evidence="2" key="2">
    <citation type="submission" date="2020-08" db="EMBL/GenBank/DDBJ databases">
        <title>Plant Genome Project.</title>
        <authorList>
            <person name="Zhang R.-G."/>
        </authorList>
    </citation>
    <scope>NUCLEOTIDE SEQUENCE</scope>
    <source>
        <strain evidence="2">Huo1</strain>
        <tissue evidence="2">Leaf</tissue>
    </source>
</reference>
<dbReference type="PANTHER" id="PTHR46250:SF15">
    <property type="entry name" value="OS01G0523800 PROTEIN"/>
    <property type="match status" value="1"/>
</dbReference>
<proteinExistence type="predicted"/>
<protein>
    <recommendedName>
        <fullName evidence="4">Myb/SANT-like domain-containing protein</fullName>
    </recommendedName>
</protein>
<keyword evidence="3" id="KW-1185">Reference proteome</keyword>
<evidence type="ECO:0000256" key="1">
    <source>
        <dbReference type="SAM" id="MobiDB-lite"/>
    </source>
</evidence>
<comment type="caution">
    <text evidence="2">The sequence shown here is derived from an EMBL/GenBank/DDBJ whole genome shotgun (WGS) entry which is preliminary data.</text>
</comment>
<organism evidence="2">
    <name type="scientific">Salvia splendens</name>
    <name type="common">Scarlet sage</name>
    <dbReference type="NCBI Taxonomy" id="180675"/>
    <lineage>
        <taxon>Eukaryota</taxon>
        <taxon>Viridiplantae</taxon>
        <taxon>Streptophyta</taxon>
        <taxon>Embryophyta</taxon>
        <taxon>Tracheophyta</taxon>
        <taxon>Spermatophyta</taxon>
        <taxon>Magnoliopsida</taxon>
        <taxon>eudicotyledons</taxon>
        <taxon>Gunneridae</taxon>
        <taxon>Pentapetalae</taxon>
        <taxon>asterids</taxon>
        <taxon>lamiids</taxon>
        <taxon>Lamiales</taxon>
        <taxon>Lamiaceae</taxon>
        <taxon>Nepetoideae</taxon>
        <taxon>Mentheae</taxon>
        <taxon>Salviinae</taxon>
        <taxon>Salvia</taxon>
        <taxon>Salvia subgen. Calosphace</taxon>
        <taxon>core Calosphace</taxon>
    </lineage>
</organism>
<dbReference type="Proteomes" id="UP000298416">
    <property type="component" value="Unassembled WGS sequence"/>
</dbReference>
<feature type="region of interest" description="Disordered" evidence="1">
    <location>
        <begin position="17"/>
        <end position="42"/>
    </location>
</feature>
<dbReference type="AlphaFoldDB" id="A0A8X9A5Y9"/>
<evidence type="ECO:0000313" key="2">
    <source>
        <dbReference type="EMBL" id="KAG6430982.1"/>
    </source>
</evidence>
<evidence type="ECO:0000313" key="3">
    <source>
        <dbReference type="Proteomes" id="UP000298416"/>
    </source>
</evidence>
<reference evidence="2" key="1">
    <citation type="submission" date="2018-01" db="EMBL/GenBank/DDBJ databases">
        <authorList>
            <person name="Mao J.F."/>
        </authorList>
    </citation>
    <scope>NUCLEOTIDE SEQUENCE</scope>
    <source>
        <strain evidence="2">Huo1</strain>
        <tissue evidence="2">Leaf</tissue>
    </source>
</reference>
<dbReference type="PANTHER" id="PTHR46250">
    <property type="entry name" value="MYB/SANT-LIKE DNA-BINDING DOMAIN PROTEIN-RELATED"/>
    <property type="match status" value="1"/>
</dbReference>
<dbReference type="EMBL" id="PNBA02000003">
    <property type="protein sequence ID" value="KAG6430982.1"/>
    <property type="molecule type" value="Genomic_DNA"/>
</dbReference>
<accession>A0A8X9A5Y9</accession>